<feature type="non-terminal residue" evidence="2">
    <location>
        <position position="1608"/>
    </location>
</feature>
<reference evidence="2" key="1">
    <citation type="submission" date="2022-06" db="EMBL/GenBank/DDBJ databases">
        <title>Genome Sequence of Candolleomyces eurysporus.</title>
        <authorList>
            <person name="Buettner E."/>
        </authorList>
    </citation>
    <scope>NUCLEOTIDE SEQUENCE</scope>
    <source>
        <strain evidence="2">VTCC 930004</strain>
    </source>
</reference>
<organism evidence="2 3">
    <name type="scientific">Candolleomyces eurysporus</name>
    <dbReference type="NCBI Taxonomy" id="2828524"/>
    <lineage>
        <taxon>Eukaryota</taxon>
        <taxon>Fungi</taxon>
        <taxon>Dikarya</taxon>
        <taxon>Basidiomycota</taxon>
        <taxon>Agaricomycotina</taxon>
        <taxon>Agaricomycetes</taxon>
        <taxon>Agaricomycetidae</taxon>
        <taxon>Agaricales</taxon>
        <taxon>Agaricineae</taxon>
        <taxon>Psathyrellaceae</taxon>
        <taxon>Candolleomyces</taxon>
    </lineage>
</organism>
<dbReference type="OrthoDB" id="3066114at2759"/>
<feature type="region of interest" description="Disordered" evidence="1">
    <location>
        <begin position="909"/>
        <end position="1068"/>
    </location>
</feature>
<feature type="compositionally biased region" description="Low complexity" evidence="1">
    <location>
        <begin position="411"/>
        <end position="425"/>
    </location>
</feature>
<feature type="compositionally biased region" description="Polar residues" evidence="1">
    <location>
        <begin position="979"/>
        <end position="991"/>
    </location>
</feature>
<dbReference type="Proteomes" id="UP001140091">
    <property type="component" value="Unassembled WGS sequence"/>
</dbReference>
<evidence type="ECO:0000313" key="3">
    <source>
        <dbReference type="Proteomes" id="UP001140091"/>
    </source>
</evidence>
<feature type="region of interest" description="Disordered" evidence="1">
    <location>
        <begin position="869"/>
        <end position="890"/>
    </location>
</feature>
<sequence>MNDIHTTFQEETLSTRIEQENYDTLRLNNGRTISSLKVSPDCEYIAIGDTAGIVTIRYLPDRGRKLATFNAGSDTTILHILWHPSPEEKETLFVCSGNGYINCINFEGISEDADPKITGVRVLGWASAMAINDTGTEISVSHDDSTKIHHLPFQVGQPRYPMKGEIPAIYHGLRHAEKGLPVREHSRPIGLHYLSDGALLVSFFARVAVFNTSTKQELWSIPIPSETQIASCSISPSKHYLVATNLHSGLDWFSLVTRTFLSSTRVDDVYADRNYRLPVVFLTENSVAAGHNCGYVVTGSRGVDKVVRMGKWRNQPSQVLSGGMNLQKNMLVIASGHDNELIIRSFVQQSERSVIPQQAASANNGKSSFSAAQLAEAPSAKDKGKAKEEPPVDTQLPQAPAPQASSSTLGSVPEVAESSSSASRSNEPTNAESLRTVKEEGREEDPPHRPPRHSNNLAQTITKTKALAIIVAVLLLRSLVVLLQINSSGVHEAENFVHPRQDQPYTRHSYNEDDYENDDECFCDSPVILTETKVVTITKPLASRMDALESYLQHNHTTQDAVKLSSLLNRENLEDLVILGARTEEHNNFAYMMTAYRVLAAFSPVANPEDGIRAQPIDVPSSFKTGFITLYGKYYAHGRLSDWQELLTTAAKNIEIVHKYTDGSWDGALAGPFAAIRQWSKITQLNGGLNVAENVLIFSMHLSFLLNGSYTVSSNDENLKIPNIPSSEQAILTEAERHAGASMDEEDKKFVQGMVTRYTIPNLRFPFVFATQTSIVASCLGIKLLSQKGVSKSTISSLPAFIGGQKPQALQETEKIIWDLVRRLAQSSRLLISDIHTAFQSFPWDAIRSASAEDRNWLDQGLSPPKSVNFPTANILESPNSSAAGSSGQPACKNLPVDQCAIGNESLVGKRKRVSTQDTNITEPAASAIKVVPEDSVNPSRMTEDAGEISVSPSIGEDPTSPSSKRKRTLSAAVDTAVTEDTISVANFNQPTPEPSDPKPSRPEKGKKKGRKKTRRRDSSYHGKSHPPPTAKREASVIGTSSDFEWDERPPSPSQDSHLSMTPASTPRIKFSQLDAMGSETRIKNPSHLDDFLGAPDLLATAGSHPSVPIDVDALDKYRPSLHPLQNNEALEESEFTVSSFVAKGFGPTFWIQCHNNRSTSFIANLAARVAEKYEDGMPPHMVDPDKSIFLVLNKASVDELGSKLPAELHSTIRNRWLLVTGAVDLVSKLRDPDSQLKMFSNKCTCKPARDDCPCALFELLIAIDGFGNTIEIHGHLLLSFCSHFADLLTDQSVSIDPHDRQAIRHGTMHLIIETKDALEKGKILSVSPIPSRTTDPHLRFIISETVAFEVTHPRRKTFRLWPSPAQAHSFRTVLLKGGINRLLIPPDGLGEILTVLLGEVWVVVCRPKNGGLVDSLARPDHLLQLKLFEFNVAGGEYEAVVLLTNDILVLQPGSLYLLYAHKDVVIHRRYFYSAGTMRETHMSLVQSFVLGDLITKDIGTLVTSRHYLCRMMLFWHDVLTDLHMQVNHALGLFPEAKEAFERLLLSPENLNAPLTWLTSLPNMVLDIRRRAEPLKPMDDDIKESPELGYTTDDLKVFEIAGNHSSYL</sequence>
<evidence type="ECO:0000313" key="2">
    <source>
        <dbReference type="EMBL" id="KAJ2921680.1"/>
    </source>
</evidence>
<feature type="compositionally biased region" description="Polar residues" evidence="1">
    <location>
        <begin position="1054"/>
        <end position="1065"/>
    </location>
</feature>
<proteinExistence type="predicted"/>
<dbReference type="InterPro" id="IPR036322">
    <property type="entry name" value="WD40_repeat_dom_sf"/>
</dbReference>
<comment type="caution">
    <text evidence="2">The sequence shown here is derived from an EMBL/GenBank/DDBJ whole genome shotgun (WGS) entry which is preliminary data.</text>
</comment>
<dbReference type="InterPro" id="IPR015943">
    <property type="entry name" value="WD40/YVTN_repeat-like_dom_sf"/>
</dbReference>
<feature type="compositionally biased region" description="Polar residues" evidence="1">
    <location>
        <begin position="357"/>
        <end position="371"/>
    </location>
</feature>
<protein>
    <submittedName>
        <fullName evidence="2">Uncharacterized protein</fullName>
    </submittedName>
</protein>
<gene>
    <name evidence="2" type="ORF">H1R20_g15412</name>
</gene>
<accession>A0A9W8M7H1</accession>
<dbReference type="Gene3D" id="2.130.10.10">
    <property type="entry name" value="YVTN repeat-like/Quinoprotein amine dehydrogenase"/>
    <property type="match status" value="1"/>
</dbReference>
<feature type="compositionally biased region" description="Basic and acidic residues" evidence="1">
    <location>
        <begin position="435"/>
        <end position="448"/>
    </location>
</feature>
<feature type="compositionally biased region" description="Basic residues" evidence="1">
    <location>
        <begin position="1005"/>
        <end position="1016"/>
    </location>
</feature>
<evidence type="ECO:0000256" key="1">
    <source>
        <dbReference type="SAM" id="MobiDB-lite"/>
    </source>
</evidence>
<dbReference type="SUPFAM" id="SSF50978">
    <property type="entry name" value="WD40 repeat-like"/>
    <property type="match status" value="1"/>
</dbReference>
<keyword evidence="3" id="KW-1185">Reference proteome</keyword>
<feature type="compositionally biased region" description="Basic and acidic residues" evidence="1">
    <location>
        <begin position="379"/>
        <end position="390"/>
    </location>
</feature>
<name>A0A9W8M7H1_9AGAR</name>
<feature type="region of interest" description="Disordered" evidence="1">
    <location>
        <begin position="357"/>
        <end position="455"/>
    </location>
</feature>
<feature type="compositionally biased region" description="Polar residues" evidence="1">
    <location>
        <begin position="869"/>
        <end position="889"/>
    </location>
</feature>
<dbReference type="EMBL" id="JANBPK010001562">
    <property type="protein sequence ID" value="KAJ2921680.1"/>
    <property type="molecule type" value="Genomic_DNA"/>
</dbReference>